<dbReference type="AlphaFoldDB" id="A0A381XY70"/>
<reference evidence="2" key="1">
    <citation type="submission" date="2018-05" db="EMBL/GenBank/DDBJ databases">
        <authorList>
            <person name="Lanie J.A."/>
            <person name="Ng W.-L."/>
            <person name="Kazmierczak K.M."/>
            <person name="Andrzejewski T.M."/>
            <person name="Davidsen T.M."/>
            <person name="Wayne K.J."/>
            <person name="Tettelin H."/>
            <person name="Glass J.I."/>
            <person name="Rusch D."/>
            <person name="Podicherti R."/>
            <person name="Tsui H.-C.T."/>
            <person name="Winkler M.E."/>
        </authorList>
    </citation>
    <scope>NUCLEOTIDE SEQUENCE</scope>
</reference>
<evidence type="ECO:0000313" key="2">
    <source>
        <dbReference type="EMBL" id="SVA69590.1"/>
    </source>
</evidence>
<accession>A0A381XY70</accession>
<dbReference type="SUPFAM" id="SSF142535">
    <property type="entry name" value="AF0625-like"/>
    <property type="match status" value="1"/>
</dbReference>
<evidence type="ECO:0000256" key="1">
    <source>
        <dbReference type="SAM" id="MobiDB-lite"/>
    </source>
</evidence>
<dbReference type="Pfam" id="PF04414">
    <property type="entry name" value="tRNA_deacylase"/>
    <property type="match status" value="1"/>
</dbReference>
<gene>
    <name evidence="2" type="ORF">METZ01_LOCUS122444</name>
</gene>
<organism evidence="2">
    <name type="scientific">marine metagenome</name>
    <dbReference type="NCBI Taxonomy" id="408172"/>
    <lineage>
        <taxon>unclassified sequences</taxon>
        <taxon>metagenomes</taxon>
        <taxon>ecological metagenomes</taxon>
    </lineage>
</organism>
<protein>
    <recommendedName>
        <fullName evidence="3">D-tyrosyl-tRNA(Tyr) deacylase</fullName>
    </recommendedName>
</protein>
<evidence type="ECO:0008006" key="3">
    <source>
        <dbReference type="Google" id="ProtNLM"/>
    </source>
</evidence>
<feature type="region of interest" description="Disordered" evidence="1">
    <location>
        <begin position="161"/>
        <end position="180"/>
    </location>
</feature>
<dbReference type="PANTHER" id="PTHR34667:SF1">
    <property type="entry name" value="D-AMINOACYL-TRNA DEACYLASE"/>
    <property type="match status" value="1"/>
</dbReference>
<dbReference type="GO" id="GO:0051499">
    <property type="term" value="F:D-aminoacyl-tRNA deacylase activity"/>
    <property type="evidence" value="ECO:0007669"/>
    <property type="project" value="InterPro"/>
</dbReference>
<dbReference type="PANTHER" id="PTHR34667">
    <property type="entry name" value="D-AMINOACYL-TRNA DEACYLASE"/>
    <property type="match status" value="1"/>
</dbReference>
<proteinExistence type="predicted"/>
<dbReference type="EMBL" id="UINC01016773">
    <property type="protein sequence ID" value="SVA69590.1"/>
    <property type="molecule type" value="Genomic_DNA"/>
</dbReference>
<sequence length="373" mass="41196">MQRGAEFVYPDQLTRTTYDNGGRITTVSPHRLEAQRRFVHDKRRTRSCLKVWLRGLRRDPHRLPVVTLLLASSSDTASLNLHDAMLRLSGWGEPAVIGHGLLRVHESRRVHLLLIEELHIMADGMDRTHEEATGCTVDEVLVLSRHVSATEIPALTLHAIGIPGETPHGERGQAGGRKGTVVPPSPRFASLFRSMLSLARSRGLDEVFDLTLETTHHGPLLERPALYIEIGSTEREWSSVQAADLWAEGISVNLGLSGNPPVEWSPGGDVMIGLGGGHYAPRHKAVLSESEFWVGHLLANYALPFEEPSDGGSPGGTWRHSIEVSVQATRSAFPGANLFAHLDRKSFKAWQRNAIMALLEELDVPIRRGRELN</sequence>
<dbReference type="InterPro" id="IPR007508">
    <property type="entry name" value="DtdA"/>
</dbReference>
<name>A0A381XY70_9ZZZZ</name>
<dbReference type="Gene3D" id="3.40.630.50">
    <property type="entry name" value="AF0625-like"/>
    <property type="match status" value="1"/>
</dbReference>
<dbReference type="Gene3D" id="3.40.50.10700">
    <property type="entry name" value="AF0625-like"/>
    <property type="match status" value="1"/>
</dbReference>